<protein>
    <submittedName>
        <fullName evidence="1">Uncharacterized protein</fullName>
    </submittedName>
</protein>
<name>A0A387B472_9STRE</name>
<evidence type="ECO:0000313" key="1">
    <source>
        <dbReference type="EMBL" id="AYF96491.1"/>
    </source>
</evidence>
<proteinExistence type="predicted"/>
<dbReference type="KEGG" id="sgw:D7D53_08625"/>
<dbReference type="EMBL" id="CP032621">
    <property type="protein sequence ID" value="AYF96491.1"/>
    <property type="molecule type" value="Genomic_DNA"/>
</dbReference>
<dbReference type="RefSeq" id="WP_120770706.1">
    <property type="nucleotide sequence ID" value="NZ_CP032621.1"/>
</dbReference>
<dbReference type="AlphaFoldDB" id="A0A387B472"/>
<sequence>MECCKIIRGYYLTGLGQEELAYYFKVTEEQFEDLNLKVGDILITFYQNQEVITSIPALVRVASLITDKTIVTQYLNSEKIDGFPMLPIVEKYKNFDPIVFKHIMEMYQNMKEEITQLKLK</sequence>
<keyword evidence="2" id="KW-1185">Reference proteome</keyword>
<reference evidence="1 2" key="1">
    <citation type="submission" date="2018-09" db="EMBL/GenBank/DDBJ databases">
        <title>Complete genome sequence of Streptococcus sp. KCOM 1679 (=ChDC B345).</title>
        <authorList>
            <person name="Kook J.-K."/>
            <person name="Park S.-N."/>
            <person name="Lim Y.K."/>
        </authorList>
    </citation>
    <scope>NUCLEOTIDE SEQUENCE [LARGE SCALE GENOMIC DNA]</scope>
    <source>
        <strain evidence="1 2">ChDC B345</strain>
    </source>
</reference>
<gene>
    <name evidence="1" type="ORF">D7D53_08625</name>
</gene>
<accession>A0A387B472</accession>
<organism evidence="1 2">
    <name type="scientific">Streptococcus gwangjuensis</name>
    <dbReference type="NCBI Taxonomy" id="1433513"/>
    <lineage>
        <taxon>Bacteria</taxon>
        <taxon>Bacillati</taxon>
        <taxon>Bacillota</taxon>
        <taxon>Bacilli</taxon>
        <taxon>Lactobacillales</taxon>
        <taxon>Streptococcaceae</taxon>
        <taxon>Streptococcus</taxon>
        <taxon>Streptococcus mitis group</taxon>
    </lineage>
</organism>
<dbReference type="Proteomes" id="UP000275328">
    <property type="component" value="Chromosome"/>
</dbReference>
<evidence type="ECO:0000313" key="2">
    <source>
        <dbReference type="Proteomes" id="UP000275328"/>
    </source>
</evidence>